<feature type="region of interest" description="Disordered" evidence="1">
    <location>
        <begin position="85"/>
        <end position="110"/>
    </location>
</feature>
<dbReference type="AlphaFoldDB" id="A0A1G7BBH7"/>
<evidence type="ECO:0000256" key="1">
    <source>
        <dbReference type="SAM" id="MobiDB-lite"/>
    </source>
</evidence>
<evidence type="ECO:0000313" key="2">
    <source>
        <dbReference type="EMBL" id="SDE23595.1"/>
    </source>
</evidence>
<dbReference type="Pfam" id="PF19950">
    <property type="entry name" value="DUF6412"/>
    <property type="match status" value="1"/>
</dbReference>
<gene>
    <name evidence="2" type="ORF">SAMN05216260_1017</name>
</gene>
<evidence type="ECO:0000313" key="3">
    <source>
        <dbReference type="Proteomes" id="UP000198614"/>
    </source>
</evidence>
<dbReference type="Proteomes" id="UP000198614">
    <property type="component" value="Unassembled WGS sequence"/>
</dbReference>
<dbReference type="EMBL" id="FNAX01000001">
    <property type="protein sequence ID" value="SDE23595.1"/>
    <property type="molecule type" value="Genomic_DNA"/>
</dbReference>
<accession>A0A1G7BBH7</accession>
<organism evidence="2 3">
    <name type="scientific">Streptomyces griseoaurantiacus</name>
    <dbReference type="NCBI Taxonomy" id="68213"/>
    <lineage>
        <taxon>Bacteria</taxon>
        <taxon>Bacillati</taxon>
        <taxon>Actinomycetota</taxon>
        <taxon>Actinomycetes</taxon>
        <taxon>Kitasatosporales</taxon>
        <taxon>Streptomycetaceae</taxon>
        <taxon>Streptomyces</taxon>
        <taxon>Streptomyces aurantiacus group</taxon>
    </lineage>
</organism>
<sequence length="110" mass="11282">MVSRTTARPRPSAVQPSTLPLFLVLLQIAVLDAGGLSAGIALAATATAVGAALLACAVLTARCAPAVPPTRVRTALRDRARRTAFLPQRDPDAAGRTRPRAPGHALLATV</sequence>
<dbReference type="OrthoDB" id="3700882at2"/>
<reference evidence="2 3" key="1">
    <citation type="submission" date="2016-10" db="EMBL/GenBank/DDBJ databases">
        <authorList>
            <person name="de Groot N.N."/>
        </authorList>
    </citation>
    <scope>NUCLEOTIDE SEQUENCE [LARGE SCALE GENOMIC DNA]</scope>
    <source>
        <strain evidence="2 3">CGMCC 4.1859</strain>
    </source>
</reference>
<proteinExistence type="predicted"/>
<name>A0A1G7BBH7_9ACTN</name>
<protein>
    <submittedName>
        <fullName evidence="2">Uncharacterized protein</fullName>
    </submittedName>
</protein>
<dbReference type="InterPro" id="IPR045635">
    <property type="entry name" value="DUF6412"/>
</dbReference>